<dbReference type="PANTHER" id="PTHR21503">
    <property type="entry name" value="F-BOX-CONTAINING HYPOTHETICAL PROTEIN C.ELEGANS"/>
    <property type="match status" value="1"/>
</dbReference>
<dbReference type="PROSITE" id="PS50181">
    <property type="entry name" value="FBOX"/>
    <property type="match status" value="1"/>
</dbReference>
<keyword evidence="3" id="KW-1185">Reference proteome</keyword>
<dbReference type="CTD" id="8584684"/>
<dbReference type="OMA" id="CHIEDSI"/>
<gene>
    <name evidence="2 4" type="ORF">CBG12276</name>
    <name evidence="2" type="ORF">CBG_12276</name>
</gene>
<dbReference type="HOGENOM" id="CLU_922064_0_0_1"/>
<dbReference type="WormBase" id="CBG12276">
    <property type="protein sequence ID" value="CBP17418"/>
    <property type="gene ID" value="WBGene00033249"/>
</dbReference>
<dbReference type="AlphaFoldDB" id="A8XF57"/>
<organism evidence="2 3">
    <name type="scientific">Caenorhabditis briggsae</name>
    <dbReference type="NCBI Taxonomy" id="6238"/>
    <lineage>
        <taxon>Eukaryota</taxon>
        <taxon>Metazoa</taxon>
        <taxon>Ecdysozoa</taxon>
        <taxon>Nematoda</taxon>
        <taxon>Chromadorea</taxon>
        <taxon>Rhabditida</taxon>
        <taxon>Rhabditina</taxon>
        <taxon>Rhabditomorpha</taxon>
        <taxon>Rhabditoidea</taxon>
        <taxon>Rhabditidae</taxon>
        <taxon>Peloderinae</taxon>
        <taxon>Caenorhabditis</taxon>
    </lineage>
</organism>
<evidence type="ECO:0000313" key="4">
    <source>
        <dbReference type="WormBase" id="CBG12276"/>
    </source>
</evidence>
<dbReference type="Pfam" id="PF00646">
    <property type="entry name" value="F-box"/>
    <property type="match status" value="1"/>
</dbReference>
<protein>
    <submittedName>
        <fullName evidence="2">Protein CBG12276</fullName>
    </submittedName>
</protein>
<dbReference type="InterPro" id="IPR001810">
    <property type="entry name" value="F-box_dom"/>
</dbReference>
<accession>A8XF57</accession>
<dbReference type="EMBL" id="HE600962">
    <property type="protein sequence ID" value="CAP31279.1"/>
    <property type="molecule type" value="Genomic_DNA"/>
</dbReference>
<evidence type="ECO:0000259" key="1">
    <source>
        <dbReference type="PROSITE" id="PS50181"/>
    </source>
</evidence>
<reference evidence="2 3" key="1">
    <citation type="journal article" date="2003" name="PLoS Biol.">
        <title>The genome sequence of Caenorhabditis briggsae: a platform for comparative genomics.</title>
        <authorList>
            <person name="Stein L.D."/>
            <person name="Bao Z."/>
            <person name="Blasiar D."/>
            <person name="Blumenthal T."/>
            <person name="Brent M.R."/>
            <person name="Chen N."/>
            <person name="Chinwalla A."/>
            <person name="Clarke L."/>
            <person name="Clee C."/>
            <person name="Coghlan A."/>
            <person name="Coulson A."/>
            <person name="D'Eustachio P."/>
            <person name="Fitch D.H."/>
            <person name="Fulton L.A."/>
            <person name="Fulton R.E."/>
            <person name="Griffiths-Jones S."/>
            <person name="Harris T.W."/>
            <person name="Hillier L.W."/>
            <person name="Kamath R."/>
            <person name="Kuwabara P.E."/>
            <person name="Mardis E.R."/>
            <person name="Marra M.A."/>
            <person name="Miner T.L."/>
            <person name="Minx P."/>
            <person name="Mullikin J.C."/>
            <person name="Plumb R.W."/>
            <person name="Rogers J."/>
            <person name="Schein J.E."/>
            <person name="Sohrmann M."/>
            <person name="Spieth J."/>
            <person name="Stajich J.E."/>
            <person name="Wei C."/>
            <person name="Willey D."/>
            <person name="Wilson R.K."/>
            <person name="Durbin R."/>
            <person name="Waterston R.H."/>
        </authorList>
    </citation>
    <scope>NUCLEOTIDE SEQUENCE [LARGE SCALE GENOMIC DNA]</scope>
    <source>
        <strain evidence="2 3">AF16</strain>
    </source>
</reference>
<dbReference type="PANTHER" id="PTHR21503:SF8">
    <property type="entry name" value="F-BOX ASSOCIATED DOMAIN-CONTAINING PROTEIN-RELATED"/>
    <property type="match status" value="1"/>
</dbReference>
<proteinExistence type="predicted"/>
<dbReference type="InParanoid" id="A8XF57"/>
<sequence length="302" mass="35454">MKLSKFPYLVQQEVLSNMASSHLFLLSFVSKNMKALIKSSQVARFKNVIHIKYNCMETNQPDVEVFYRDAWDPIVKIAEEGTRTDGFQLTVSGKLIDFRIFYLILWSSKMIQMILKKLISGYRFMYGPFPEEKMSKMFGRDARADHIKFSPESEFYQAESMKVDQYEHTIPAVLQHFQGRQAFIRCRYCKISDLIGFVNEWKTGKGFQRLEYLEIRIRSFDEGLPQNEILDGIGAKYIAQRNHHQRMFCRKFTLIIPILNRIQTESSATHTSLEKQMVMWRLFGFLGKLYGLEYGTKQSSSF</sequence>
<dbReference type="Proteomes" id="UP000008549">
    <property type="component" value="Unassembled WGS sequence"/>
</dbReference>
<feature type="domain" description="F-box" evidence="1">
    <location>
        <begin position="1"/>
        <end position="48"/>
    </location>
</feature>
<dbReference type="GeneID" id="8584684"/>
<evidence type="ECO:0000313" key="2">
    <source>
        <dbReference type="EMBL" id="CAP31279.1"/>
    </source>
</evidence>
<dbReference type="RefSeq" id="XP_002642690.1">
    <property type="nucleotide sequence ID" value="XM_002642644.1"/>
</dbReference>
<dbReference type="KEGG" id="cbr:CBG_12276"/>
<name>A8XF57_CAEBR</name>
<reference evidence="2 3" key="2">
    <citation type="journal article" date="2011" name="PLoS Genet.">
        <title>Caenorhabditis briggsae recombinant inbred line genotypes reveal inter-strain incompatibility and the evolution of recombination.</title>
        <authorList>
            <person name="Ross J.A."/>
            <person name="Koboldt D.C."/>
            <person name="Staisch J.E."/>
            <person name="Chamberlin H.M."/>
            <person name="Gupta B.P."/>
            <person name="Miller R.D."/>
            <person name="Baird S.E."/>
            <person name="Haag E.S."/>
        </authorList>
    </citation>
    <scope>NUCLEOTIDE SEQUENCE [LARGE SCALE GENOMIC DNA]</scope>
    <source>
        <strain evidence="2 3">AF16</strain>
    </source>
</reference>
<evidence type="ECO:0000313" key="3">
    <source>
        <dbReference type="Proteomes" id="UP000008549"/>
    </source>
</evidence>